<feature type="chain" id="PRO_5028889326" evidence="1">
    <location>
        <begin position="29"/>
        <end position="152"/>
    </location>
</feature>
<evidence type="ECO:0000313" key="3">
    <source>
        <dbReference type="Proteomes" id="UP000515312"/>
    </source>
</evidence>
<dbReference type="RefSeq" id="WP_186745713.1">
    <property type="nucleotide sequence ID" value="NZ_CP060394.1"/>
</dbReference>
<gene>
    <name evidence="2" type="ORF">H7849_08585</name>
</gene>
<evidence type="ECO:0000256" key="1">
    <source>
        <dbReference type="SAM" id="SignalP"/>
    </source>
</evidence>
<dbReference type="Pfam" id="PF09912">
    <property type="entry name" value="DUF2141"/>
    <property type="match status" value="1"/>
</dbReference>
<protein>
    <submittedName>
        <fullName evidence="2">DUF2141 domain-containing protein</fullName>
    </submittedName>
</protein>
<reference evidence="2 3" key="1">
    <citation type="submission" date="2020-08" db="EMBL/GenBank/DDBJ databases">
        <title>Edaphobacter telluris sp. nov. and Acidobacterium dinghuensis sp. nov., two acidobacteria isolated from forest soil.</title>
        <authorList>
            <person name="Fu J."/>
            <person name="Qiu L."/>
        </authorList>
    </citation>
    <scope>NUCLEOTIDE SEQUENCE [LARGE SCALE GENOMIC DNA]</scope>
    <source>
        <strain evidence="2">4Y35</strain>
    </source>
</reference>
<proteinExistence type="predicted"/>
<feature type="signal peptide" evidence="1">
    <location>
        <begin position="1"/>
        <end position="28"/>
    </location>
</feature>
<dbReference type="InterPro" id="IPR018673">
    <property type="entry name" value="DUF2141"/>
</dbReference>
<organism evidence="2 3">
    <name type="scientific">Alloacidobacterium dinghuense</name>
    <dbReference type="NCBI Taxonomy" id="2763107"/>
    <lineage>
        <taxon>Bacteria</taxon>
        <taxon>Pseudomonadati</taxon>
        <taxon>Acidobacteriota</taxon>
        <taxon>Terriglobia</taxon>
        <taxon>Terriglobales</taxon>
        <taxon>Acidobacteriaceae</taxon>
        <taxon>Alloacidobacterium</taxon>
    </lineage>
</organism>
<name>A0A7G8BN27_9BACT</name>
<accession>A0A7G8BN27</accession>
<dbReference type="KEGG" id="adin:H7849_08585"/>
<dbReference type="AlphaFoldDB" id="A0A7G8BN27"/>
<keyword evidence="3" id="KW-1185">Reference proteome</keyword>
<keyword evidence="1" id="KW-0732">Signal</keyword>
<dbReference type="EMBL" id="CP060394">
    <property type="protein sequence ID" value="QNI33947.1"/>
    <property type="molecule type" value="Genomic_DNA"/>
</dbReference>
<dbReference type="Proteomes" id="UP000515312">
    <property type="component" value="Chromosome"/>
</dbReference>
<sequence>MSAGAMLAILKTCVLGAVLVAGAVSVSAQSTCTLVVHVDGFRNQKGDIGVSLFTSPDGWPEKNDKAFLHGPHPFSGDKATVTLDVPAGRYAITVLHDENGNHKMDRNFFGIPKEGFGFANNPKVFLTPPDFKTASVEVECPTTETTIHLNYK</sequence>
<evidence type="ECO:0000313" key="2">
    <source>
        <dbReference type="EMBL" id="QNI33947.1"/>
    </source>
</evidence>